<dbReference type="RefSeq" id="XP_022458070.1">
    <property type="nucleotide sequence ID" value="XM_022604272.1"/>
</dbReference>
<evidence type="ECO:0000256" key="1">
    <source>
        <dbReference type="ARBA" id="ARBA00000900"/>
    </source>
</evidence>
<dbReference type="PANTHER" id="PTHR15067:SF7">
    <property type="entry name" value="E3 UBIQUITIN-PROTEIN LIGASE DMA1-RELATED"/>
    <property type="match status" value="1"/>
</dbReference>
<keyword evidence="8" id="KW-0833">Ubl conjugation pathway</keyword>
<evidence type="ECO:0000256" key="11">
    <source>
        <dbReference type="ARBA" id="ARBA00061209"/>
    </source>
</evidence>
<dbReference type="EC" id="2.3.2.27" evidence="3"/>
<dbReference type="GO" id="GO:1901991">
    <property type="term" value="P:negative regulation of mitotic cell cycle phase transition"/>
    <property type="evidence" value="ECO:0007669"/>
    <property type="project" value="UniProtKB-ARBA"/>
</dbReference>
<evidence type="ECO:0000256" key="6">
    <source>
        <dbReference type="ARBA" id="ARBA00022723"/>
    </source>
</evidence>
<evidence type="ECO:0000256" key="5">
    <source>
        <dbReference type="ARBA" id="ARBA00022679"/>
    </source>
</evidence>
<keyword evidence="10" id="KW-0131">Cell cycle</keyword>
<dbReference type="InterPro" id="IPR000253">
    <property type="entry name" value="FHA_dom"/>
</dbReference>
<keyword evidence="5" id="KW-0808">Transferase</keyword>
<dbReference type="GO" id="GO:0032153">
    <property type="term" value="C:cell division site"/>
    <property type="evidence" value="ECO:0007669"/>
    <property type="project" value="TreeGrafter"/>
</dbReference>
<evidence type="ECO:0000256" key="4">
    <source>
        <dbReference type="ARBA" id="ARBA00022490"/>
    </source>
</evidence>
<dbReference type="GeneID" id="34519458"/>
<dbReference type="OrthoDB" id="687730at2759"/>
<dbReference type="PROSITE" id="PS50089">
    <property type="entry name" value="ZF_RING_2"/>
    <property type="match status" value="1"/>
</dbReference>
<dbReference type="AlphaFoldDB" id="W6MIS9"/>
<comment type="catalytic activity">
    <reaction evidence="1">
        <text>S-ubiquitinyl-[E2 ubiquitin-conjugating enzyme]-L-cysteine + [acceptor protein]-L-lysine = [E2 ubiquitin-conjugating enzyme]-L-cysteine + N(6)-ubiquitinyl-[acceptor protein]-L-lysine.</text>
        <dbReference type="EC" id="2.3.2.27"/>
    </reaction>
</comment>
<dbReference type="Pfam" id="PF00498">
    <property type="entry name" value="FHA"/>
    <property type="match status" value="1"/>
</dbReference>
<dbReference type="GO" id="GO:0005829">
    <property type="term" value="C:cytosol"/>
    <property type="evidence" value="ECO:0007669"/>
    <property type="project" value="TreeGrafter"/>
</dbReference>
<dbReference type="Gene3D" id="3.30.40.10">
    <property type="entry name" value="Zinc/RING finger domain, C3HC4 (zinc finger)"/>
    <property type="match status" value="1"/>
</dbReference>
<dbReference type="SUPFAM" id="SSF57850">
    <property type="entry name" value="RING/U-box"/>
    <property type="match status" value="1"/>
</dbReference>
<dbReference type="SMART" id="SM00240">
    <property type="entry name" value="FHA"/>
    <property type="match status" value="1"/>
</dbReference>
<keyword evidence="7 12" id="KW-0863">Zinc-finger</keyword>
<dbReference type="EMBL" id="HG793126">
    <property type="protein sequence ID" value="CDK26061.1"/>
    <property type="molecule type" value="Genomic_DNA"/>
</dbReference>
<dbReference type="PANTHER" id="PTHR15067">
    <property type="entry name" value="E3 UBIQUITIN-PROTEIN LIGASE RNF8"/>
    <property type="match status" value="1"/>
</dbReference>
<evidence type="ECO:0000256" key="9">
    <source>
        <dbReference type="ARBA" id="ARBA00022833"/>
    </source>
</evidence>
<keyword evidence="6" id="KW-0479">Metal-binding</keyword>
<dbReference type="GO" id="GO:0000151">
    <property type="term" value="C:ubiquitin ligase complex"/>
    <property type="evidence" value="ECO:0007669"/>
    <property type="project" value="TreeGrafter"/>
</dbReference>
<dbReference type="Gene3D" id="2.60.200.20">
    <property type="match status" value="1"/>
</dbReference>
<dbReference type="GO" id="GO:0008270">
    <property type="term" value="F:zinc ion binding"/>
    <property type="evidence" value="ECO:0007669"/>
    <property type="project" value="UniProtKB-KW"/>
</dbReference>
<feature type="domain" description="RING-type" evidence="15">
    <location>
        <begin position="310"/>
        <end position="354"/>
    </location>
</feature>
<feature type="domain" description="FHA" evidence="14">
    <location>
        <begin position="174"/>
        <end position="235"/>
    </location>
</feature>
<feature type="compositionally biased region" description="Polar residues" evidence="13">
    <location>
        <begin position="57"/>
        <end position="76"/>
    </location>
</feature>
<sequence length="369" mass="40830">MPVIHMIVPESRVSTSSTGSSVQQPQTQLHQNPTASSSSSSLTSTRRKSVFSALFGSRQQANPEDSQHISGSSTLEPVTGAVTGATMADGEDANTALASEPNQSDFSARYISTSQTMANLNGELDEMIEPDTTSVMEVDEDHTIRLTPFIDHSSSAPFLYFGPIIRKVIPGMNIPIGRYTDKLKNNAAPDRTESIVFKSKVVSRSHAELCVNAKGEWFIKDIKSSSGTFLNRLRLSPAGVESTNHMLRDGDILQLGMDFRGGTEEIFRCVKMKIELNNSWLRRTQKFNKEAHEKLKLLTLSLDKEKLDSCAICLNDIKPCQAVFVSSCSHSWHYKCIRPIVVKSYPQFLCPNCKAVCDLESDLDEDEED</sequence>
<evidence type="ECO:0000256" key="13">
    <source>
        <dbReference type="SAM" id="MobiDB-lite"/>
    </source>
</evidence>
<evidence type="ECO:0000256" key="12">
    <source>
        <dbReference type="PROSITE-ProRule" id="PRU00175"/>
    </source>
</evidence>
<dbReference type="FunFam" id="3.30.40.10:FF:000426">
    <property type="entry name" value="DMA1p Ubiquitin-protein ligase (E3)"/>
    <property type="match status" value="1"/>
</dbReference>
<dbReference type="HOGENOM" id="CLU_017542_3_0_1"/>
<dbReference type="InterPro" id="IPR013083">
    <property type="entry name" value="Znf_RING/FYVE/PHD"/>
</dbReference>
<protein>
    <recommendedName>
        <fullName evidence="3">RING-type E3 ubiquitin transferase</fullName>
        <ecNumber evidence="3">2.3.2.27</ecNumber>
    </recommendedName>
</protein>
<feature type="region of interest" description="Disordered" evidence="13">
    <location>
        <begin position="1"/>
        <end position="45"/>
    </location>
</feature>
<evidence type="ECO:0000256" key="8">
    <source>
        <dbReference type="ARBA" id="ARBA00022786"/>
    </source>
</evidence>
<evidence type="ECO:0000256" key="10">
    <source>
        <dbReference type="ARBA" id="ARBA00023306"/>
    </source>
</evidence>
<reference evidence="16" key="1">
    <citation type="submission" date="2013-12" db="EMBL/GenBank/DDBJ databases">
        <authorList>
            <person name="Genoscope - CEA"/>
        </authorList>
    </citation>
    <scope>NUCLEOTIDE SEQUENCE</scope>
    <source>
        <strain evidence="16">CBS 1993</strain>
    </source>
</reference>
<comment type="subcellular location">
    <subcellularLocation>
        <location evidence="2">Cytoplasm</location>
    </subcellularLocation>
</comment>
<gene>
    <name evidence="16" type="ORF">KUCA_T00002032001</name>
</gene>
<feature type="region of interest" description="Disordered" evidence="13">
    <location>
        <begin position="57"/>
        <end position="77"/>
    </location>
</feature>
<evidence type="ECO:0000256" key="7">
    <source>
        <dbReference type="ARBA" id="ARBA00022771"/>
    </source>
</evidence>
<feature type="compositionally biased region" description="Low complexity" evidence="13">
    <location>
        <begin position="11"/>
        <end position="28"/>
    </location>
</feature>
<keyword evidence="9" id="KW-0862">Zinc</keyword>
<evidence type="ECO:0000256" key="3">
    <source>
        <dbReference type="ARBA" id="ARBA00012483"/>
    </source>
</evidence>
<dbReference type="GO" id="GO:0061630">
    <property type="term" value="F:ubiquitin protein ligase activity"/>
    <property type="evidence" value="ECO:0007669"/>
    <property type="project" value="UniProtKB-EC"/>
</dbReference>
<evidence type="ECO:0000259" key="15">
    <source>
        <dbReference type="PROSITE" id="PS50089"/>
    </source>
</evidence>
<dbReference type="PROSITE" id="PS50006">
    <property type="entry name" value="FHA_DOMAIN"/>
    <property type="match status" value="1"/>
</dbReference>
<dbReference type="Pfam" id="PF17123">
    <property type="entry name" value="zf-RING_11"/>
    <property type="match status" value="1"/>
</dbReference>
<comment type="similarity">
    <text evidence="11">Belongs to the DMA1 family.</text>
</comment>
<dbReference type="InterPro" id="IPR008984">
    <property type="entry name" value="SMAD_FHA_dom_sf"/>
</dbReference>
<evidence type="ECO:0000259" key="14">
    <source>
        <dbReference type="PROSITE" id="PS50006"/>
    </source>
</evidence>
<dbReference type="STRING" id="1382522.W6MIS9"/>
<evidence type="ECO:0000313" key="16">
    <source>
        <dbReference type="EMBL" id="CDK26061.1"/>
    </source>
</evidence>
<name>W6MIS9_9ASCO</name>
<dbReference type="Proteomes" id="UP000019384">
    <property type="component" value="Unassembled WGS sequence"/>
</dbReference>
<reference evidence="16" key="2">
    <citation type="submission" date="2014-02" db="EMBL/GenBank/DDBJ databases">
        <title>Complete DNA sequence of /Kuraishia capsulata/ illustrates novel genomic features among budding yeasts (/Saccharomycotina/).</title>
        <authorList>
            <person name="Morales L."/>
            <person name="Noel B."/>
            <person name="Porcel B."/>
            <person name="Marcet-Houben M."/>
            <person name="Hullo M-F."/>
            <person name="Sacerdot C."/>
            <person name="Tekaia F."/>
            <person name="Leh-Louis V."/>
            <person name="Despons L."/>
            <person name="Khanna V."/>
            <person name="Aury J-M."/>
            <person name="Barbe V."/>
            <person name="Couloux A."/>
            <person name="Labadie K."/>
            <person name="Pelletier E."/>
            <person name="Souciet J-L."/>
            <person name="Boekhout T."/>
            <person name="Gabaldon T."/>
            <person name="Wincker P."/>
            <person name="Dujon B."/>
        </authorList>
    </citation>
    <scope>NUCLEOTIDE SEQUENCE</scope>
    <source>
        <strain evidence="16">CBS 1993</strain>
    </source>
</reference>
<evidence type="ECO:0000313" key="17">
    <source>
        <dbReference type="Proteomes" id="UP000019384"/>
    </source>
</evidence>
<proteinExistence type="inferred from homology"/>
<accession>W6MIS9</accession>
<organism evidence="16 17">
    <name type="scientific">Kuraishia capsulata CBS 1993</name>
    <dbReference type="NCBI Taxonomy" id="1382522"/>
    <lineage>
        <taxon>Eukaryota</taxon>
        <taxon>Fungi</taxon>
        <taxon>Dikarya</taxon>
        <taxon>Ascomycota</taxon>
        <taxon>Saccharomycotina</taxon>
        <taxon>Pichiomycetes</taxon>
        <taxon>Pichiales</taxon>
        <taxon>Pichiaceae</taxon>
        <taxon>Kuraishia</taxon>
    </lineage>
</organism>
<dbReference type="InterPro" id="IPR001841">
    <property type="entry name" value="Znf_RING"/>
</dbReference>
<dbReference type="SMART" id="SM00184">
    <property type="entry name" value="RING"/>
    <property type="match status" value="1"/>
</dbReference>
<dbReference type="GO" id="GO:0006511">
    <property type="term" value="P:ubiquitin-dependent protein catabolic process"/>
    <property type="evidence" value="ECO:0007669"/>
    <property type="project" value="TreeGrafter"/>
</dbReference>
<keyword evidence="4" id="KW-0963">Cytoplasm</keyword>
<evidence type="ECO:0000256" key="2">
    <source>
        <dbReference type="ARBA" id="ARBA00004496"/>
    </source>
</evidence>
<dbReference type="GO" id="GO:0016567">
    <property type="term" value="P:protein ubiquitination"/>
    <property type="evidence" value="ECO:0007669"/>
    <property type="project" value="TreeGrafter"/>
</dbReference>
<dbReference type="SUPFAM" id="SSF49879">
    <property type="entry name" value="SMAD/FHA domain"/>
    <property type="match status" value="1"/>
</dbReference>
<keyword evidence="17" id="KW-1185">Reference proteome</keyword>